<reference evidence="1 2" key="1">
    <citation type="submission" date="2016-09" db="EMBL/GenBank/DDBJ databases">
        <title>Complete genome sequence of Actinomyces hongkongensis HKU8.</title>
        <authorList>
            <person name="Gao Y.-X."/>
            <person name="Zhou Y.-Y."/>
            <person name="Xie Y."/>
            <person name="Wang M."/>
            <person name="Wang S.-J."/>
            <person name="Shen S.-G."/>
        </authorList>
    </citation>
    <scope>NUCLEOTIDE SEQUENCE [LARGE SCALE GENOMIC DNA]</scope>
    <source>
        <strain evidence="1 2">HKU8</strain>
    </source>
</reference>
<evidence type="ECO:0000313" key="2">
    <source>
        <dbReference type="Proteomes" id="UP000095214"/>
    </source>
</evidence>
<dbReference type="RefSeq" id="WP_009744462.1">
    <property type="nucleotide sequence ID" value="NZ_CP017298.1"/>
</dbReference>
<gene>
    <name evidence="1" type="ORF">BH719_08655</name>
</gene>
<dbReference type="STRING" id="178339.BH719_08655"/>
<dbReference type="KEGG" id="phon:BH719_08655"/>
<proteinExistence type="predicted"/>
<name>A0A1D8B422_9ACTO</name>
<dbReference type="Proteomes" id="UP000095214">
    <property type="component" value="Chromosome"/>
</dbReference>
<accession>A0A1D8B422</accession>
<keyword evidence="2" id="KW-1185">Reference proteome</keyword>
<dbReference type="OrthoDB" id="9900364at2"/>
<organism evidence="1 2">
    <name type="scientific">Pauljensenia hongkongensis</name>
    <dbReference type="NCBI Taxonomy" id="178339"/>
    <lineage>
        <taxon>Bacteria</taxon>
        <taxon>Bacillati</taxon>
        <taxon>Actinomycetota</taxon>
        <taxon>Actinomycetes</taxon>
        <taxon>Actinomycetales</taxon>
        <taxon>Actinomycetaceae</taxon>
        <taxon>Pauljensenia</taxon>
    </lineage>
</organism>
<sequence>MTDVYVEAGDLERLHSGVDAVADGLAQVRVGDTAGYLPAGMVGSGSASVVMGACDTIDGLVEGVVEALRDYSSNVGETIAQFVATEDANTVAFQNIANSSGVN</sequence>
<protein>
    <recommendedName>
        <fullName evidence="3">ESX-1 secretion-associated protein</fullName>
    </recommendedName>
</protein>
<evidence type="ECO:0000313" key="1">
    <source>
        <dbReference type="EMBL" id="AOS47895.1"/>
    </source>
</evidence>
<evidence type="ECO:0008006" key="3">
    <source>
        <dbReference type="Google" id="ProtNLM"/>
    </source>
</evidence>
<dbReference type="AlphaFoldDB" id="A0A1D8B422"/>
<dbReference type="EMBL" id="CP017298">
    <property type="protein sequence ID" value="AOS47895.1"/>
    <property type="molecule type" value="Genomic_DNA"/>
</dbReference>